<evidence type="ECO:0000313" key="3">
    <source>
        <dbReference type="Proteomes" id="UP001652503"/>
    </source>
</evidence>
<evidence type="ECO:0000313" key="2">
    <source>
        <dbReference type="EMBL" id="MCV2863650.1"/>
    </source>
</evidence>
<feature type="compositionally biased region" description="Basic and acidic residues" evidence="1">
    <location>
        <begin position="110"/>
        <end position="123"/>
    </location>
</feature>
<feature type="region of interest" description="Disordered" evidence="1">
    <location>
        <begin position="1"/>
        <end position="23"/>
    </location>
</feature>
<evidence type="ECO:0000256" key="1">
    <source>
        <dbReference type="SAM" id="MobiDB-lite"/>
    </source>
</evidence>
<comment type="caution">
    <text evidence="2">The sequence shown here is derived from an EMBL/GenBank/DDBJ whole genome shotgun (WGS) entry which is preliminary data.</text>
</comment>
<gene>
    <name evidence="2" type="ORF">OE647_02730</name>
</gene>
<reference evidence="2 3" key="1">
    <citation type="submission" date="2022-10" db="EMBL/GenBank/DDBJ databases">
        <title>Defluviimonas sp. nov., isolated from ocean surface water.</title>
        <authorList>
            <person name="He W."/>
            <person name="Wang L."/>
            <person name="Zhang D.-F."/>
        </authorList>
    </citation>
    <scope>NUCLEOTIDE SEQUENCE [LARGE SCALE GENOMIC DNA]</scope>
    <source>
        <strain evidence="2 3">WL0075</strain>
    </source>
</reference>
<feature type="region of interest" description="Disordered" evidence="1">
    <location>
        <begin position="82"/>
        <end position="123"/>
    </location>
</feature>
<dbReference type="Proteomes" id="UP001652503">
    <property type="component" value="Unassembled WGS sequence"/>
</dbReference>
<protein>
    <submittedName>
        <fullName evidence="2">DUF4177 domain-containing protein</fullName>
    </submittedName>
</protein>
<organism evidence="2 3">
    <name type="scientific">Albidovulum sediminicola</name>
    <dbReference type="NCBI Taxonomy" id="2984331"/>
    <lineage>
        <taxon>Bacteria</taxon>
        <taxon>Pseudomonadati</taxon>
        <taxon>Pseudomonadota</taxon>
        <taxon>Alphaproteobacteria</taxon>
        <taxon>Rhodobacterales</taxon>
        <taxon>Paracoccaceae</taxon>
        <taxon>Albidovulum</taxon>
    </lineage>
</organism>
<dbReference type="EMBL" id="JAOWLA010000002">
    <property type="protein sequence ID" value="MCV2863650.1"/>
    <property type="molecule type" value="Genomic_DNA"/>
</dbReference>
<name>A0ABT2YXV5_9RHOB</name>
<proteinExistence type="predicted"/>
<dbReference type="RefSeq" id="WP_263720108.1">
    <property type="nucleotide sequence ID" value="NZ_JAOWLA010000002.1"/>
</dbReference>
<feature type="compositionally biased region" description="Basic and acidic residues" evidence="1">
    <location>
        <begin position="13"/>
        <end position="23"/>
    </location>
</feature>
<keyword evidence="3" id="KW-1185">Reference proteome</keyword>
<sequence>MQRYEYKAVPLPEKGEKAPGARTADERYAHAIVQMMNRLGRDGWDYVRSDTFTREDKVGLARRSVTVHQTLMIFRRPLVETAATAPSEAARPSISATRAPEGSPAWEPLVLDRKEPKVTKGEG</sequence>
<accession>A0ABT2YXV5</accession>